<feature type="chain" id="PRO_5013883280" evidence="6">
    <location>
        <begin position="26"/>
        <end position="771"/>
    </location>
</feature>
<sequence length="771" mass="86976">MTLQQMLPIISLALVCFIYPYNGNALTNRVFQNNGPLSLQVDQGGSYHISIDGTPWLDSHNTFFSIDGKMHSTMDGTLKVVSGPTKHSSANSKLGPYEQTDITWEATNTDKSRIITSFQVYSDISAVVFTQNFSMGGLSNTSVGNANLLCTGFPTFTVAKSMRSELGFLSYGSVFAALQDIGNWKSPVKLIGSGLYSAPLTLFNRTKHTMIISPFKEFMASSLVFDNADDIIMEGIMGNVTEIPKDFIQQTILYYGKGTGIKTSMFEWGQTLLKQYNTKRYKERDVTLNYIGYWTDGGAFYYYNTEPNKTYEQTMIDVKAEADRLFVPYKYYQLDSWWYFKGIGGGVKNWTAMPSVFPDGSGYLFKKLGYPLAAHNRYWSSDTDYARKNGGKWNFIVEKDKAMPQDAEFWDFLLRSSKEEWGLTLYEQDWLNDEFEDMKCTLENVNVARKWLLDMGNAALRNNLTIQYCMPMVRHLLQSVEIPRMNQARASGDYHPGNDQWNIGISSILYHALDIRPFKDNFRTTSANEHHPKYVSEPVPFLQTVISIYSTAPVAPSDSIGFTNVTLLNRTMASDGLLLQPSRPMMAVDAYILNFAFPEENIGIVGLVWSTYSNISGTIYGSILAIDTYSPQDVFPLDVDLPNHESFAYLDGHPENTVWFTEDKPITLSPSSSSNFQLWQTAPTFSFNGQQTWAILGEVKKLVPFSPKRFQKLEVAEVAVTLQLHAGPREKIDINIITLGTMWIATCNSEEAGTMELRITDVNKYTCKTTN</sequence>
<gene>
    <name evidence="7" type="ORF">BSL78_08837</name>
</gene>
<evidence type="ECO:0000256" key="3">
    <source>
        <dbReference type="ARBA" id="ARBA00022692"/>
    </source>
</evidence>
<comment type="subcellular location">
    <subcellularLocation>
        <location evidence="1">Membrane</location>
        <topology evidence="1">Multi-pass membrane protein</topology>
    </subcellularLocation>
</comment>
<evidence type="ECO:0000256" key="4">
    <source>
        <dbReference type="ARBA" id="ARBA00022989"/>
    </source>
</evidence>
<keyword evidence="5" id="KW-0472">Membrane</keyword>
<evidence type="ECO:0000256" key="2">
    <source>
        <dbReference type="ARBA" id="ARBA00008458"/>
    </source>
</evidence>
<dbReference type="GO" id="GO:0004521">
    <property type="term" value="F:RNA endonuclease activity"/>
    <property type="evidence" value="ECO:0007669"/>
    <property type="project" value="InterPro"/>
</dbReference>
<proteinExistence type="inferred from homology"/>
<keyword evidence="6" id="KW-0732">Signal</keyword>
<evidence type="ECO:0000313" key="8">
    <source>
        <dbReference type="Proteomes" id="UP000230750"/>
    </source>
</evidence>
<keyword evidence="3" id="KW-0812">Transmembrane</keyword>
<keyword evidence="4" id="KW-1133">Transmembrane helix</keyword>
<dbReference type="EMBL" id="MRZV01000256">
    <property type="protein sequence ID" value="PIK54264.1"/>
    <property type="molecule type" value="Genomic_DNA"/>
</dbReference>
<dbReference type="AlphaFoldDB" id="A0A2G8L1X1"/>
<reference evidence="7 8" key="1">
    <citation type="journal article" date="2017" name="PLoS Biol.">
        <title>The sea cucumber genome provides insights into morphological evolution and visceral regeneration.</title>
        <authorList>
            <person name="Zhang X."/>
            <person name="Sun L."/>
            <person name="Yuan J."/>
            <person name="Sun Y."/>
            <person name="Gao Y."/>
            <person name="Zhang L."/>
            <person name="Li S."/>
            <person name="Dai H."/>
            <person name="Hamel J.F."/>
            <person name="Liu C."/>
            <person name="Yu Y."/>
            <person name="Liu S."/>
            <person name="Lin W."/>
            <person name="Guo K."/>
            <person name="Jin S."/>
            <person name="Xu P."/>
            <person name="Storey K.B."/>
            <person name="Huan P."/>
            <person name="Zhang T."/>
            <person name="Zhou Y."/>
            <person name="Zhang J."/>
            <person name="Lin C."/>
            <person name="Li X."/>
            <person name="Xing L."/>
            <person name="Huo D."/>
            <person name="Sun M."/>
            <person name="Wang L."/>
            <person name="Mercier A."/>
            <person name="Li F."/>
            <person name="Yang H."/>
            <person name="Xiang J."/>
        </authorList>
    </citation>
    <scope>NUCLEOTIDE SEQUENCE [LARGE SCALE GENOMIC DNA]</scope>
    <source>
        <strain evidence="7">Shaxun</strain>
        <tissue evidence="7">Muscle</tissue>
    </source>
</reference>
<dbReference type="STRING" id="307972.A0A2G8L1X1"/>
<evidence type="ECO:0000256" key="1">
    <source>
        <dbReference type="ARBA" id="ARBA00004141"/>
    </source>
</evidence>
<comment type="caution">
    <text evidence="7">The sequence shown here is derived from an EMBL/GenBank/DDBJ whole genome shotgun (WGS) entry which is preliminary data.</text>
</comment>
<dbReference type="Proteomes" id="UP000230750">
    <property type="component" value="Unassembled WGS sequence"/>
</dbReference>
<accession>A0A2G8L1X1</accession>
<evidence type="ECO:0000313" key="7">
    <source>
        <dbReference type="EMBL" id="PIK54264.1"/>
    </source>
</evidence>
<comment type="similarity">
    <text evidence="2">Belongs to the RNase K family.</text>
</comment>
<name>A0A2G8L1X1_STIJA</name>
<protein>
    <submittedName>
        <fullName evidence="7">Uncharacterized protein</fullName>
    </submittedName>
</protein>
<dbReference type="InterPro" id="IPR026770">
    <property type="entry name" value="RNase_K"/>
</dbReference>
<keyword evidence="8" id="KW-1185">Reference proteome</keyword>
<dbReference type="PANTHER" id="PTHR31733">
    <property type="entry name" value="RIBONUCLEASE KAPPA"/>
    <property type="match status" value="1"/>
</dbReference>
<evidence type="ECO:0000256" key="5">
    <source>
        <dbReference type="ARBA" id="ARBA00023136"/>
    </source>
</evidence>
<dbReference type="OrthoDB" id="41905at2759"/>
<organism evidence="7 8">
    <name type="scientific">Stichopus japonicus</name>
    <name type="common">Sea cucumber</name>
    <dbReference type="NCBI Taxonomy" id="307972"/>
    <lineage>
        <taxon>Eukaryota</taxon>
        <taxon>Metazoa</taxon>
        <taxon>Echinodermata</taxon>
        <taxon>Eleutherozoa</taxon>
        <taxon>Echinozoa</taxon>
        <taxon>Holothuroidea</taxon>
        <taxon>Aspidochirotacea</taxon>
        <taxon>Aspidochirotida</taxon>
        <taxon>Stichopodidae</taxon>
        <taxon>Apostichopus</taxon>
    </lineage>
</organism>
<evidence type="ECO:0000256" key="6">
    <source>
        <dbReference type="SAM" id="SignalP"/>
    </source>
</evidence>
<feature type="signal peptide" evidence="6">
    <location>
        <begin position="1"/>
        <end position="25"/>
    </location>
</feature>
<dbReference type="GO" id="GO:0016020">
    <property type="term" value="C:membrane"/>
    <property type="evidence" value="ECO:0007669"/>
    <property type="project" value="UniProtKB-SubCell"/>
</dbReference>